<dbReference type="InterPro" id="IPR002068">
    <property type="entry name" value="A-crystallin/Hsp20_dom"/>
</dbReference>
<dbReference type="SUPFAM" id="SSF49764">
    <property type="entry name" value="HSP20-like chaperones"/>
    <property type="match status" value="1"/>
</dbReference>
<comment type="similarity">
    <text evidence="4 5">Belongs to the small heat shock protein (HSP20) family.</text>
</comment>
<dbReference type="PANTHER" id="PTHR43670:SF73">
    <property type="entry name" value="INACTIVE PROTEIN RESTRICTED TEV MOVEMENT 2-LIKE"/>
    <property type="match status" value="1"/>
</dbReference>
<feature type="compositionally biased region" description="Basic and acidic residues" evidence="6">
    <location>
        <begin position="164"/>
        <end position="178"/>
    </location>
</feature>
<comment type="subcellular location">
    <subcellularLocation>
        <location evidence="1">Cell membrane</location>
        <topology evidence="1">Single-pass membrane protein</topology>
    </subcellularLocation>
</comment>
<evidence type="ECO:0000256" key="7">
    <source>
        <dbReference type="SAM" id="Phobius"/>
    </source>
</evidence>
<keyword evidence="7" id="KW-0472">Membrane</keyword>
<keyword evidence="7" id="KW-0812">Transmembrane</keyword>
<reference evidence="9" key="1">
    <citation type="submission" date="2023-12" db="EMBL/GenBank/DDBJ databases">
        <title>Genome assembly of Anisodus tanguticus.</title>
        <authorList>
            <person name="Wang Y.-J."/>
        </authorList>
    </citation>
    <scope>NUCLEOTIDE SEQUENCE</scope>
    <source>
        <strain evidence="9">KB-2021</strain>
        <tissue evidence="9">Leaf</tissue>
    </source>
</reference>
<dbReference type="Proteomes" id="UP001291623">
    <property type="component" value="Unassembled WGS sequence"/>
</dbReference>
<keyword evidence="3" id="KW-0611">Plant defense</keyword>
<protein>
    <recommendedName>
        <fullName evidence="8">SHSP domain-containing protein</fullName>
    </recommendedName>
</protein>
<name>A0AAE1T2C9_9SOLA</name>
<feature type="region of interest" description="Disordered" evidence="6">
    <location>
        <begin position="115"/>
        <end position="204"/>
    </location>
</feature>
<feature type="compositionally biased region" description="Low complexity" evidence="6">
    <location>
        <begin position="179"/>
        <end position="190"/>
    </location>
</feature>
<proteinExistence type="inferred from homology"/>
<dbReference type="GO" id="GO:0005886">
    <property type="term" value="C:plasma membrane"/>
    <property type="evidence" value="ECO:0007669"/>
    <property type="project" value="UniProtKB-SubCell"/>
</dbReference>
<accession>A0AAE1T2C9</accession>
<evidence type="ECO:0000256" key="5">
    <source>
        <dbReference type="RuleBase" id="RU003616"/>
    </source>
</evidence>
<evidence type="ECO:0000256" key="6">
    <source>
        <dbReference type="SAM" id="MobiDB-lite"/>
    </source>
</evidence>
<dbReference type="Gene3D" id="2.60.40.790">
    <property type="match status" value="1"/>
</dbReference>
<dbReference type="GO" id="GO:0006952">
    <property type="term" value="P:defense response"/>
    <property type="evidence" value="ECO:0007669"/>
    <property type="project" value="UniProtKB-KW"/>
</dbReference>
<dbReference type="CDD" id="cd06464">
    <property type="entry name" value="ACD_sHsps-like"/>
    <property type="match status" value="1"/>
</dbReference>
<evidence type="ECO:0000259" key="8">
    <source>
        <dbReference type="PROSITE" id="PS01031"/>
    </source>
</evidence>
<dbReference type="EMBL" id="JAVYJV010000001">
    <property type="protein sequence ID" value="KAK4380359.1"/>
    <property type="molecule type" value="Genomic_DNA"/>
</dbReference>
<evidence type="ECO:0000313" key="9">
    <source>
        <dbReference type="EMBL" id="KAK4380359.1"/>
    </source>
</evidence>
<dbReference type="AlphaFoldDB" id="A0AAE1T2C9"/>
<keyword evidence="10" id="KW-1185">Reference proteome</keyword>
<dbReference type="Pfam" id="PF00011">
    <property type="entry name" value="HSP20"/>
    <property type="match status" value="1"/>
</dbReference>
<evidence type="ECO:0000256" key="3">
    <source>
        <dbReference type="ARBA" id="ARBA00022821"/>
    </source>
</evidence>
<keyword evidence="2" id="KW-1003">Cell membrane</keyword>
<organism evidence="9 10">
    <name type="scientific">Anisodus tanguticus</name>
    <dbReference type="NCBI Taxonomy" id="243964"/>
    <lineage>
        <taxon>Eukaryota</taxon>
        <taxon>Viridiplantae</taxon>
        <taxon>Streptophyta</taxon>
        <taxon>Embryophyta</taxon>
        <taxon>Tracheophyta</taxon>
        <taxon>Spermatophyta</taxon>
        <taxon>Magnoliopsida</taxon>
        <taxon>eudicotyledons</taxon>
        <taxon>Gunneridae</taxon>
        <taxon>Pentapetalae</taxon>
        <taxon>asterids</taxon>
        <taxon>lamiids</taxon>
        <taxon>Solanales</taxon>
        <taxon>Solanaceae</taxon>
        <taxon>Solanoideae</taxon>
        <taxon>Hyoscyameae</taxon>
        <taxon>Anisodus</taxon>
    </lineage>
</organism>
<evidence type="ECO:0000256" key="4">
    <source>
        <dbReference type="PROSITE-ProRule" id="PRU00285"/>
    </source>
</evidence>
<evidence type="ECO:0000256" key="2">
    <source>
        <dbReference type="ARBA" id="ARBA00022475"/>
    </source>
</evidence>
<dbReference type="PROSITE" id="PS01031">
    <property type="entry name" value="SHSP"/>
    <property type="match status" value="1"/>
</dbReference>
<keyword evidence="7" id="KW-1133">Transmembrane helix</keyword>
<evidence type="ECO:0000313" key="10">
    <source>
        <dbReference type="Proteomes" id="UP001291623"/>
    </source>
</evidence>
<feature type="compositionally biased region" description="Basic and acidic residues" evidence="6">
    <location>
        <begin position="131"/>
        <end position="141"/>
    </location>
</feature>
<dbReference type="GO" id="GO:0034605">
    <property type="term" value="P:cellular response to heat"/>
    <property type="evidence" value="ECO:0007669"/>
    <property type="project" value="TreeGrafter"/>
</dbReference>
<sequence length="241" mass="26933">MNSKRAVVATPTKVYEDFVPTSKLVHEEEHSDTLHLNLPGFKKEQLRVQLTRTGILKISGQRPIGQNKWQRFQKEFRVAENCDKSKISAKFENGILHVKQPKLITSSVKKDKELAAREAENTPAAKRQKTTLRDEFTKQDNTDNTPAKGSAKEEPRNNSPKTSEQTESKNLAEKKLPADETSSSSSSYSESESESTDDETTRHTSCLAANLKKPKKVMKMSLVALLVLGISLYVANVMKSS</sequence>
<comment type="caution">
    <text evidence="9">The sequence shown here is derived from an EMBL/GenBank/DDBJ whole genome shotgun (WGS) entry which is preliminary data.</text>
</comment>
<feature type="domain" description="SHSP" evidence="8">
    <location>
        <begin position="13"/>
        <end position="117"/>
    </location>
</feature>
<evidence type="ECO:0000256" key="1">
    <source>
        <dbReference type="ARBA" id="ARBA00004162"/>
    </source>
</evidence>
<feature type="transmembrane region" description="Helical" evidence="7">
    <location>
        <begin position="220"/>
        <end position="238"/>
    </location>
</feature>
<dbReference type="InterPro" id="IPR008978">
    <property type="entry name" value="HSP20-like_chaperone"/>
</dbReference>
<dbReference type="PANTHER" id="PTHR43670">
    <property type="entry name" value="HEAT SHOCK PROTEIN 26"/>
    <property type="match status" value="1"/>
</dbReference>
<gene>
    <name evidence="9" type="ORF">RND71_002221</name>
</gene>